<dbReference type="GO" id="GO:0046933">
    <property type="term" value="F:proton-transporting ATP synthase activity, rotational mechanism"/>
    <property type="evidence" value="ECO:0007669"/>
    <property type="project" value="UniProtKB-UniRule"/>
</dbReference>
<keyword evidence="10" id="KW-1185">Reference proteome</keyword>
<keyword evidence="6 8" id="KW-0139">CF(1)</keyword>
<keyword evidence="4 8" id="KW-0406">Ion transport</keyword>
<comment type="function">
    <text evidence="8">F(1)F(0) ATP synthase produces ATP from ADP in the presence of a proton or sodium gradient. F-type ATPases consist of two structural domains, F(1) containing the extramembraneous catalytic core and F(0) containing the membrane proton channel, linked together by a central stalk and a peripheral stalk. During catalysis, ATP synthesis in the catalytic domain of F(1) is coupled via a rotary mechanism of the central stalk subunits to proton translocation.</text>
</comment>
<dbReference type="GO" id="GO:0045259">
    <property type="term" value="C:proton-transporting ATP synthase complex"/>
    <property type="evidence" value="ECO:0007669"/>
    <property type="project" value="UniProtKB-KW"/>
</dbReference>
<keyword evidence="8" id="KW-1003">Cell membrane</keyword>
<dbReference type="GO" id="GO:0005886">
    <property type="term" value="C:plasma membrane"/>
    <property type="evidence" value="ECO:0007669"/>
    <property type="project" value="UniProtKB-SubCell"/>
</dbReference>
<dbReference type="PRINTS" id="PR00125">
    <property type="entry name" value="ATPASEDELTA"/>
</dbReference>
<dbReference type="NCBIfam" id="NF004403">
    <property type="entry name" value="PRK05758.2-4"/>
    <property type="match status" value="1"/>
</dbReference>
<comment type="function">
    <text evidence="8">This protein is part of the stalk that links CF(0) to CF(1). It either transmits conformational changes from CF(0) to CF(1) or is implicated in proton conduction.</text>
</comment>
<evidence type="ECO:0000256" key="1">
    <source>
        <dbReference type="ARBA" id="ARBA00004370"/>
    </source>
</evidence>
<evidence type="ECO:0000256" key="4">
    <source>
        <dbReference type="ARBA" id="ARBA00023065"/>
    </source>
</evidence>
<dbReference type="InterPro" id="IPR026015">
    <property type="entry name" value="ATP_synth_OSCP/delta_N_sf"/>
</dbReference>
<dbReference type="InterPro" id="IPR000711">
    <property type="entry name" value="ATPase_OSCP/dsu"/>
</dbReference>
<proteinExistence type="inferred from homology"/>
<dbReference type="RefSeq" id="WP_251223074.1">
    <property type="nucleotide sequence ID" value="NZ_JAMBOL010000006.1"/>
</dbReference>
<dbReference type="PANTHER" id="PTHR11910">
    <property type="entry name" value="ATP SYNTHASE DELTA CHAIN"/>
    <property type="match status" value="1"/>
</dbReference>
<comment type="subcellular location">
    <subcellularLocation>
        <location evidence="8">Cell membrane</location>
        <topology evidence="8">Peripheral membrane protein</topology>
    </subcellularLocation>
    <subcellularLocation>
        <location evidence="1">Membrane</location>
    </subcellularLocation>
</comment>
<dbReference type="NCBIfam" id="TIGR01145">
    <property type="entry name" value="ATP_synt_delta"/>
    <property type="match status" value="1"/>
</dbReference>
<keyword evidence="3 8" id="KW-0375">Hydrogen ion transport</keyword>
<dbReference type="Gene3D" id="1.10.520.20">
    <property type="entry name" value="N-terminal domain of the delta subunit of the F1F0-ATP synthase"/>
    <property type="match status" value="1"/>
</dbReference>
<dbReference type="Pfam" id="PF00213">
    <property type="entry name" value="OSCP"/>
    <property type="match status" value="1"/>
</dbReference>
<name>A0A9X2DNP3_9BACI</name>
<organism evidence="9 10">
    <name type="scientific">Halalkalibacter oceani</name>
    <dbReference type="NCBI Taxonomy" id="1653776"/>
    <lineage>
        <taxon>Bacteria</taxon>
        <taxon>Bacillati</taxon>
        <taxon>Bacillota</taxon>
        <taxon>Bacilli</taxon>
        <taxon>Bacillales</taxon>
        <taxon>Bacillaceae</taxon>
        <taxon>Halalkalibacter</taxon>
    </lineage>
</organism>
<dbReference type="SUPFAM" id="SSF47928">
    <property type="entry name" value="N-terminal domain of the delta subunit of the F1F0-ATP synthase"/>
    <property type="match status" value="1"/>
</dbReference>
<comment type="caution">
    <text evidence="9">The sequence shown here is derived from an EMBL/GenBank/DDBJ whole genome shotgun (WGS) entry which is preliminary data.</text>
</comment>
<sequence>MSNQIAANRYAQALFELAQEKNILQTVSSELELAKRVYESTPELGRVLNHPKISDAQKREFIQKSFGDAISETSLHTFFLLIDRKRIDILVPMITTFQALAYEAQNMAEAVVYSAKPLTEQDEQQVANVFAGKVGKANLVVKNIVNQDLIGGIKVRIGDRIFDGSVKAQLDRIERELSTGTR</sequence>
<gene>
    <name evidence="8" type="primary">atpH</name>
    <name evidence="9" type="ORF">M3202_09300</name>
</gene>
<accession>A0A9X2DNP3</accession>
<evidence type="ECO:0000256" key="3">
    <source>
        <dbReference type="ARBA" id="ARBA00022781"/>
    </source>
</evidence>
<evidence type="ECO:0000256" key="8">
    <source>
        <dbReference type="HAMAP-Rule" id="MF_01416"/>
    </source>
</evidence>
<dbReference type="EMBL" id="JAMBOL010000006">
    <property type="protein sequence ID" value="MCM3714281.1"/>
    <property type="molecule type" value="Genomic_DNA"/>
</dbReference>
<evidence type="ECO:0000256" key="7">
    <source>
        <dbReference type="ARBA" id="ARBA00023310"/>
    </source>
</evidence>
<evidence type="ECO:0000256" key="2">
    <source>
        <dbReference type="ARBA" id="ARBA00022448"/>
    </source>
</evidence>
<evidence type="ECO:0000256" key="6">
    <source>
        <dbReference type="ARBA" id="ARBA00023196"/>
    </source>
</evidence>
<keyword evidence="7 8" id="KW-0066">ATP synthesis</keyword>
<dbReference type="InterPro" id="IPR020781">
    <property type="entry name" value="ATPase_OSCP/d_CS"/>
</dbReference>
<dbReference type="Proteomes" id="UP001139179">
    <property type="component" value="Unassembled WGS sequence"/>
</dbReference>
<keyword evidence="2 8" id="KW-0813">Transport</keyword>
<dbReference type="PROSITE" id="PS00389">
    <property type="entry name" value="ATPASE_DELTA"/>
    <property type="match status" value="1"/>
</dbReference>
<dbReference type="HAMAP" id="MF_01416">
    <property type="entry name" value="ATP_synth_delta_bact"/>
    <property type="match status" value="1"/>
</dbReference>
<protein>
    <recommendedName>
        <fullName evidence="8">ATP synthase subunit delta</fullName>
    </recommendedName>
    <alternativeName>
        <fullName evidence="8">ATP synthase F(1) sector subunit delta</fullName>
    </alternativeName>
    <alternativeName>
        <fullName evidence="8">F-type ATPase subunit delta</fullName>
        <shortName evidence="8">F-ATPase subunit delta</shortName>
    </alternativeName>
</protein>
<evidence type="ECO:0000313" key="9">
    <source>
        <dbReference type="EMBL" id="MCM3714281.1"/>
    </source>
</evidence>
<comment type="similarity">
    <text evidence="8">Belongs to the ATPase delta chain family.</text>
</comment>
<dbReference type="AlphaFoldDB" id="A0A9X2DNP3"/>
<keyword evidence="5 8" id="KW-0472">Membrane</keyword>
<evidence type="ECO:0000313" key="10">
    <source>
        <dbReference type="Proteomes" id="UP001139179"/>
    </source>
</evidence>
<evidence type="ECO:0000256" key="5">
    <source>
        <dbReference type="ARBA" id="ARBA00023136"/>
    </source>
</evidence>
<reference evidence="9" key="1">
    <citation type="submission" date="2022-05" db="EMBL/GenBank/DDBJ databases">
        <title>Comparative Genomics of Spacecraft Associated Microbes.</title>
        <authorList>
            <person name="Tran M.T."/>
            <person name="Wright A."/>
            <person name="Seuylemezian A."/>
            <person name="Eisen J."/>
            <person name="Coil D."/>
        </authorList>
    </citation>
    <scope>NUCLEOTIDE SEQUENCE</scope>
    <source>
        <strain evidence="9">214.1.1</strain>
    </source>
</reference>